<sequence length="258" mass="29504">MYKMKHPIFVAAASKTSARCLPLLLLYGFNPVSENDKYFVARRMQECIPSVDHIYKLFKMMMLLAEAALNVEANSKNIFSEEDTEQKVDKALSNISKDVLLYHLGSYYENLFASTSSLEHKNSEIMQIVQSFPIFNWIIGAVSYGDIYSIDESILLQTMKCHQRLGSVESGGEVSILGWGESMHALKCMSTLLHMLETSNKDDVQDSIIKHNNDNMHLDSNAVEKLIDCDRNMVVNCLKERERALRWLCGFHKKYIQC</sequence>
<keyword evidence="2" id="KW-1185">Reference proteome</keyword>
<gene>
    <name evidence="1" type="ORF">CC99x_012900</name>
</gene>
<protein>
    <submittedName>
        <fullName evidence="1">Uncharacterized protein</fullName>
    </submittedName>
</protein>
<accession>A0AAE3HSF4</accession>
<evidence type="ECO:0000313" key="1">
    <source>
        <dbReference type="EMBL" id="MCS5709798.1"/>
    </source>
</evidence>
<reference evidence="1" key="2">
    <citation type="submission" date="2021-06" db="EMBL/GenBank/DDBJ databases">
        <title>Genomic Description and Analysis of Intracellular Bacteria, Candidatus Berkiella cookevillensis and Candidatus Berkiella aquae.</title>
        <authorList>
            <person name="Kidane D.T."/>
            <person name="Mehari Y.T."/>
            <person name="Rice F.C."/>
            <person name="Arivett B.A."/>
            <person name="Farone A.L."/>
            <person name="Berk S.G."/>
            <person name="Farone M.B."/>
        </authorList>
    </citation>
    <scope>NUCLEOTIDE SEQUENCE</scope>
    <source>
        <strain evidence="1">CC99</strain>
    </source>
</reference>
<name>A0AAE3HSF4_9GAMM</name>
<dbReference type="Proteomes" id="UP000051494">
    <property type="component" value="Unassembled WGS sequence"/>
</dbReference>
<proteinExistence type="predicted"/>
<reference evidence="1" key="1">
    <citation type="journal article" date="2016" name="Genome Announc.">
        <title>Draft Genome Sequences of Two Novel Amoeba-Resistant Intranuclear Bacteria, 'Candidatus Berkiella cookevillensis' and 'Candidatus Berkiella aquae'.</title>
        <authorList>
            <person name="Mehari Y.T."/>
            <person name="Arivett B.A."/>
            <person name="Farone A.L."/>
            <person name="Gunderson J.H."/>
            <person name="Farone M.B."/>
        </authorList>
    </citation>
    <scope>NUCLEOTIDE SEQUENCE</scope>
    <source>
        <strain evidence="1">CC99</strain>
    </source>
</reference>
<dbReference type="AlphaFoldDB" id="A0AAE3HSF4"/>
<organism evidence="1 2">
    <name type="scientific">Candidatus Berkiella cookevillensis</name>
    <dbReference type="NCBI Taxonomy" id="437022"/>
    <lineage>
        <taxon>Bacteria</taxon>
        <taxon>Pseudomonadati</taxon>
        <taxon>Pseudomonadota</taxon>
        <taxon>Gammaproteobacteria</taxon>
        <taxon>Candidatus Berkiellales</taxon>
        <taxon>Candidatus Berkiellaceae</taxon>
        <taxon>Candidatus Berkiella</taxon>
    </lineage>
</organism>
<evidence type="ECO:0000313" key="2">
    <source>
        <dbReference type="Proteomes" id="UP000051494"/>
    </source>
</evidence>
<comment type="caution">
    <text evidence="1">The sequence shown here is derived from an EMBL/GenBank/DDBJ whole genome shotgun (WGS) entry which is preliminary data.</text>
</comment>
<dbReference type="RefSeq" id="WP_141651935.1">
    <property type="nucleotide sequence ID" value="NZ_LKHV02000002.1"/>
</dbReference>
<dbReference type="EMBL" id="LKHV02000002">
    <property type="protein sequence ID" value="MCS5709798.1"/>
    <property type="molecule type" value="Genomic_DNA"/>
</dbReference>